<evidence type="ECO:0000313" key="3">
    <source>
        <dbReference type="Proteomes" id="UP001595444"/>
    </source>
</evidence>
<dbReference type="RefSeq" id="WP_194214023.1">
    <property type="nucleotide sequence ID" value="NZ_CP061205.1"/>
</dbReference>
<dbReference type="InterPro" id="IPR029063">
    <property type="entry name" value="SAM-dependent_MTases_sf"/>
</dbReference>
<sequence>MEFNPADNMVGSFTKNDGTIDFYLRVNSLLDSSYTVLDLGAGRAAWYEDDICETRRSVRLIKGKVHKVIAADIDEVVLNNRASDEQILIKGGELAIPPNSIDIIITDYVLEHIDDRNSFSKQIDLCLKSGGWFCARTPHKYSYVAICASLIKNKFHTAFLSRVQPNRKEIDVFPTKYKMNTLTDIHNTFADWESRSFIFRSDPAYYFGSKIIYIALSAIHRFLPAFVSGNLFVFIKKP</sequence>
<keyword evidence="2" id="KW-0489">Methyltransferase</keyword>
<dbReference type="GO" id="GO:0061542">
    <property type="term" value="F:3-demethylubiquinol 3-O-methyltransferase activity"/>
    <property type="evidence" value="ECO:0007669"/>
    <property type="project" value="UniProtKB-EC"/>
</dbReference>
<dbReference type="Pfam" id="PF08241">
    <property type="entry name" value="Methyltransf_11"/>
    <property type="match status" value="1"/>
</dbReference>
<dbReference type="GO" id="GO:0102208">
    <property type="term" value="F:2-polyprenyl-6-hydroxyphenol methylase activity"/>
    <property type="evidence" value="ECO:0007669"/>
    <property type="project" value="UniProtKB-EC"/>
</dbReference>
<feature type="domain" description="Methyltransferase type 11" evidence="1">
    <location>
        <begin position="57"/>
        <end position="134"/>
    </location>
</feature>
<gene>
    <name evidence="2" type="ORF">ACFOKA_10370</name>
</gene>
<dbReference type="EMBL" id="JBHRSL010000010">
    <property type="protein sequence ID" value="MFC3052308.1"/>
    <property type="molecule type" value="Genomic_DNA"/>
</dbReference>
<evidence type="ECO:0000313" key="2">
    <source>
        <dbReference type="EMBL" id="MFC3052308.1"/>
    </source>
</evidence>
<proteinExistence type="predicted"/>
<comment type="caution">
    <text evidence="2">The sequence shown here is derived from an EMBL/GenBank/DDBJ whole genome shotgun (WGS) entry which is preliminary data.</text>
</comment>
<dbReference type="InterPro" id="IPR013216">
    <property type="entry name" value="Methyltransf_11"/>
</dbReference>
<dbReference type="GO" id="GO:0032259">
    <property type="term" value="P:methylation"/>
    <property type="evidence" value="ECO:0007669"/>
    <property type="project" value="UniProtKB-KW"/>
</dbReference>
<keyword evidence="3" id="KW-1185">Reference proteome</keyword>
<dbReference type="SUPFAM" id="SSF53335">
    <property type="entry name" value="S-adenosyl-L-methionine-dependent methyltransferases"/>
    <property type="match status" value="1"/>
</dbReference>
<dbReference type="Proteomes" id="UP001595444">
    <property type="component" value="Unassembled WGS sequence"/>
</dbReference>
<dbReference type="EC" id="2.1.1.222" evidence="2"/>
<organism evidence="2 3">
    <name type="scientific">Kordiimonas pumila</name>
    <dbReference type="NCBI Taxonomy" id="2161677"/>
    <lineage>
        <taxon>Bacteria</taxon>
        <taxon>Pseudomonadati</taxon>
        <taxon>Pseudomonadota</taxon>
        <taxon>Alphaproteobacteria</taxon>
        <taxon>Kordiimonadales</taxon>
        <taxon>Kordiimonadaceae</taxon>
        <taxon>Kordiimonas</taxon>
    </lineage>
</organism>
<keyword evidence="2" id="KW-0808">Transferase</keyword>
<dbReference type="Gene3D" id="3.40.50.150">
    <property type="entry name" value="Vaccinia Virus protein VP39"/>
    <property type="match status" value="1"/>
</dbReference>
<protein>
    <submittedName>
        <fullName evidence="2">Class I SAM-dependent methyltransferase</fullName>
        <ecNumber evidence="2">2.1.1.222</ecNumber>
        <ecNumber evidence="2">2.1.1.64</ecNumber>
    </submittedName>
</protein>
<dbReference type="CDD" id="cd02440">
    <property type="entry name" value="AdoMet_MTases"/>
    <property type="match status" value="1"/>
</dbReference>
<accession>A0ABV7D544</accession>
<reference evidence="3" key="1">
    <citation type="journal article" date="2019" name="Int. J. Syst. Evol. Microbiol.">
        <title>The Global Catalogue of Microorganisms (GCM) 10K type strain sequencing project: providing services to taxonomists for standard genome sequencing and annotation.</title>
        <authorList>
            <consortium name="The Broad Institute Genomics Platform"/>
            <consortium name="The Broad Institute Genome Sequencing Center for Infectious Disease"/>
            <person name="Wu L."/>
            <person name="Ma J."/>
        </authorList>
    </citation>
    <scope>NUCLEOTIDE SEQUENCE [LARGE SCALE GENOMIC DNA]</scope>
    <source>
        <strain evidence="3">KCTC 62164</strain>
    </source>
</reference>
<dbReference type="EC" id="2.1.1.64" evidence="2"/>
<evidence type="ECO:0000259" key="1">
    <source>
        <dbReference type="Pfam" id="PF08241"/>
    </source>
</evidence>
<name>A0ABV7D544_9PROT</name>